<dbReference type="PANTHER" id="PTHR34390:SF1">
    <property type="entry name" value="SUCCINATE TRANSPORTER SUBUNIT YJJB-RELATED"/>
    <property type="match status" value="1"/>
</dbReference>
<evidence type="ECO:0000313" key="11">
    <source>
        <dbReference type="Proteomes" id="UP000779508"/>
    </source>
</evidence>
<comment type="subcellular location">
    <subcellularLocation>
        <location evidence="1">Cell membrane</location>
        <topology evidence="1">Multi-pass membrane protein</topology>
    </subcellularLocation>
</comment>
<feature type="transmembrane region" description="Helical" evidence="8">
    <location>
        <begin position="51"/>
        <end position="71"/>
    </location>
</feature>
<proteinExistence type="inferred from homology"/>
<evidence type="ECO:0000313" key="10">
    <source>
        <dbReference type="EMBL" id="MBU5677867.1"/>
    </source>
</evidence>
<feature type="transmembrane region" description="Helical" evidence="8">
    <location>
        <begin position="6"/>
        <end position="23"/>
    </location>
</feature>
<dbReference type="Proteomes" id="UP000779508">
    <property type="component" value="Unassembled WGS sequence"/>
</dbReference>
<keyword evidence="6 8" id="KW-0472">Membrane</keyword>
<keyword evidence="11" id="KW-1185">Reference proteome</keyword>
<organism evidence="10 11">
    <name type="scientific">Alkaliphilus flagellatus</name>
    <dbReference type="NCBI Taxonomy" id="2841507"/>
    <lineage>
        <taxon>Bacteria</taxon>
        <taxon>Bacillati</taxon>
        <taxon>Bacillota</taxon>
        <taxon>Clostridia</taxon>
        <taxon>Peptostreptococcales</taxon>
        <taxon>Natronincolaceae</taxon>
        <taxon>Alkaliphilus</taxon>
    </lineage>
</organism>
<name>A0ABS6G811_9FIRM</name>
<evidence type="ECO:0000256" key="2">
    <source>
        <dbReference type="ARBA" id="ARBA00022475"/>
    </source>
</evidence>
<keyword evidence="3" id="KW-0997">Cell inner membrane</keyword>
<evidence type="ECO:0000256" key="4">
    <source>
        <dbReference type="ARBA" id="ARBA00022692"/>
    </source>
</evidence>
<keyword evidence="2" id="KW-1003">Cell membrane</keyword>
<feature type="transmembrane region" description="Helical" evidence="8">
    <location>
        <begin position="117"/>
        <end position="137"/>
    </location>
</feature>
<evidence type="ECO:0000256" key="7">
    <source>
        <dbReference type="ARBA" id="ARBA00034125"/>
    </source>
</evidence>
<comment type="caution">
    <text evidence="10">The sequence shown here is derived from an EMBL/GenBank/DDBJ whole genome shotgun (WGS) entry which is preliminary data.</text>
</comment>
<keyword evidence="4 8" id="KW-0812">Transmembrane</keyword>
<evidence type="ECO:0000256" key="5">
    <source>
        <dbReference type="ARBA" id="ARBA00022989"/>
    </source>
</evidence>
<feature type="transmembrane region" description="Helical" evidence="8">
    <location>
        <begin position="78"/>
        <end position="97"/>
    </location>
</feature>
<evidence type="ECO:0000256" key="8">
    <source>
        <dbReference type="SAM" id="Phobius"/>
    </source>
</evidence>
<evidence type="ECO:0000256" key="3">
    <source>
        <dbReference type="ARBA" id="ARBA00022519"/>
    </source>
</evidence>
<dbReference type="InterPro" id="IPR050539">
    <property type="entry name" value="ThrE_Dicarb/AminoAcid_Exp"/>
</dbReference>
<keyword evidence="5 8" id="KW-1133">Transmembrane helix</keyword>
<dbReference type="EMBL" id="JAHLQK010000006">
    <property type="protein sequence ID" value="MBU5677867.1"/>
    <property type="molecule type" value="Genomic_DNA"/>
</dbReference>
<comment type="similarity">
    <text evidence="7">Belongs to the ThrE exporter (TC 2.A.79) family.</text>
</comment>
<accession>A0ABS6G811</accession>
<evidence type="ECO:0000259" key="9">
    <source>
        <dbReference type="Pfam" id="PF12821"/>
    </source>
</evidence>
<evidence type="ECO:0000256" key="6">
    <source>
        <dbReference type="ARBA" id="ARBA00023136"/>
    </source>
</evidence>
<gene>
    <name evidence="10" type="ORF">KQI88_15725</name>
</gene>
<dbReference type="PANTHER" id="PTHR34390">
    <property type="entry name" value="UPF0442 PROTEIN YJJB-RELATED"/>
    <property type="match status" value="1"/>
</dbReference>
<sequence length="146" mass="15964">MEYITNFIYAYLSTIGFAVLFNVPKSSFIKSGFAGGLGWVIYIFTKNLSGSIVGATFVASLVIAIIGEIFAIIDKNPITVYIIPGIIPLVPGFGLYNTMRSIVDRRFDLAANHGTEALLISVSIAGALVIVLSINSYRRQRQRLKQ</sequence>
<protein>
    <submittedName>
        <fullName evidence="10">Threonine/serine exporter family protein</fullName>
    </submittedName>
</protein>
<dbReference type="InterPro" id="IPR024528">
    <property type="entry name" value="ThrE_2"/>
</dbReference>
<evidence type="ECO:0000256" key="1">
    <source>
        <dbReference type="ARBA" id="ARBA00004651"/>
    </source>
</evidence>
<feature type="domain" description="Threonine/Serine exporter ThrE" evidence="9">
    <location>
        <begin position="6"/>
        <end position="133"/>
    </location>
</feature>
<reference evidence="10 11" key="1">
    <citation type="submission" date="2021-06" db="EMBL/GenBank/DDBJ databases">
        <authorList>
            <person name="Sun Q."/>
            <person name="Li D."/>
        </authorList>
    </citation>
    <scope>NUCLEOTIDE SEQUENCE [LARGE SCALE GENOMIC DNA]</scope>
    <source>
        <strain evidence="10 11">MSJ-5</strain>
    </source>
</reference>
<dbReference type="Pfam" id="PF12821">
    <property type="entry name" value="ThrE_2"/>
    <property type="match status" value="1"/>
</dbReference>